<evidence type="ECO:0000313" key="1">
    <source>
        <dbReference type="EMBL" id="QLQ30994.1"/>
    </source>
</evidence>
<proteinExistence type="predicted"/>
<dbReference type="EMBL" id="CP059265">
    <property type="protein sequence ID" value="QLQ30994.1"/>
    <property type="molecule type" value="Genomic_DNA"/>
</dbReference>
<name>A0A7L6API0_9GAMM</name>
<dbReference type="AlphaFoldDB" id="A0A7L6API0"/>
<dbReference type="KEGG" id="this:HZT40_04560"/>
<evidence type="ECO:0000313" key="2">
    <source>
        <dbReference type="Proteomes" id="UP000510621"/>
    </source>
</evidence>
<dbReference type="Proteomes" id="UP000510621">
    <property type="component" value="Chromosome"/>
</dbReference>
<reference evidence="1" key="1">
    <citation type="submission" date="2020-06" db="EMBL/GenBank/DDBJ databases">
        <title>Analysis procedures for assessing recovery of high quality, complete, closed genomes from Nanopore long read metagenome sequencing.</title>
        <authorList>
            <person name="Bessarab I."/>
            <person name="Arumugam K."/>
            <person name="Haryono M."/>
            <person name="Liu X."/>
            <person name="Roy S."/>
            <person name="Zuniga-Montanez R.E."/>
            <person name="Qiu G."/>
            <person name="Drautz-Moses D.I."/>
            <person name="Law Y.Y."/>
            <person name="Wuertz S."/>
            <person name="Lauro F.M."/>
            <person name="Huson D.H."/>
            <person name="Williams R.B."/>
        </authorList>
    </citation>
    <scope>NUCLEOTIDE SEQUENCE [LARGE SCALE GENOMIC DNA]</scope>
    <source>
        <strain evidence="1">SSD2</strain>
    </source>
</reference>
<protein>
    <submittedName>
        <fullName evidence="1">Uncharacterized protein</fullName>
    </submittedName>
</protein>
<keyword evidence="2" id="KW-1185">Reference proteome</keyword>
<accession>A0A7L6API0</accession>
<gene>
    <name evidence="1" type="ORF">HZT40_04560</name>
</gene>
<organism evidence="1 2">
    <name type="scientific">Candidatus Thiothrix singaporensis</name>
    <dbReference type="NCBI Taxonomy" id="2799669"/>
    <lineage>
        <taxon>Bacteria</taxon>
        <taxon>Pseudomonadati</taxon>
        <taxon>Pseudomonadota</taxon>
        <taxon>Gammaproteobacteria</taxon>
        <taxon>Thiotrichales</taxon>
        <taxon>Thiotrichaceae</taxon>
        <taxon>Thiothrix</taxon>
    </lineage>
</organism>
<sequence>MLGIDGVGIADCLFGQARETAKQASSSPALQTQAALEAAMSPEQKAAFEAQLQLMQLQQQILLSNQVMQTAREINREASDSIRYTGMTTACSISGNCRVEVYEYPVIDKFSPVDNKQSCNAVVPEQETG</sequence>